<gene>
    <name evidence="3" type="ORF">LC1Nh_0249</name>
</gene>
<keyword evidence="4" id="KW-1185">Reference proteome</keyword>
<sequence length="548" mass="62080">MTDNLDIFKKVIFKIPSVRKLSAAIIILSTVYSSLIFVSLNLFTPFGLPLYTIPLIALSAFILPGVLSGELLYRFIPNYPRNWGYFLMLSNISLLAIYGLILAGADTFTNAWHIFWLSLTTVYLSNLLVLLLTLGQKYILRITVLALIQPLTILTAFHHFIGARTTLTALNYISGLYIMAIGGFLFLLSIAVAEYLMRSNLKDASVLQLTAGLLQKRQEALDLGYSTKPDVQTLKLSNQASEASIAVPWIHPGPLEGFGGGRITSDIIKQLNQDEEGFFFHVPSTHKSDPSDPEDYRKILDAMNKPEESSKASKLVRKDYEQVSFYGRKVGGKKLVFMDAGWDDYEVSVFREIIDPEKVLIVDLHCQDRKEEEREEVWYNTEESEHLRECLKDFISELESLEEYDYSNGFTVELEGKPVFALVEQVKDQKTVLFGLEGNGNSEEVRNLRKKLGDDYDHAIAFSTDTHQSIHQLSSDKQIETSRINDAVNQAENKLSKASIGFANQKAEDMKLLQEDYSGLIFSINMLIRLIGLLLTLMYIWLVIWVFF</sequence>
<evidence type="ECO:0000313" key="3">
    <source>
        <dbReference type="EMBL" id="QGA80153.1"/>
    </source>
</evidence>
<feature type="transmembrane region" description="Helical" evidence="1">
    <location>
        <begin position="85"/>
        <end position="105"/>
    </location>
</feature>
<feature type="transmembrane region" description="Helical" evidence="1">
    <location>
        <begin position="111"/>
        <end position="132"/>
    </location>
</feature>
<keyword evidence="1" id="KW-0472">Membrane</keyword>
<accession>A0A5Q0UEY3</accession>
<name>A0A5Q0UEY3_9ARCH</name>
<dbReference type="AlphaFoldDB" id="A0A5Q0UEY3"/>
<dbReference type="RefSeq" id="WP_153549891.1">
    <property type="nucleotide sequence ID" value="NZ_CP040089.1"/>
</dbReference>
<feature type="transmembrane region" description="Helical" evidence="1">
    <location>
        <begin position="527"/>
        <end position="547"/>
    </location>
</feature>
<evidence type="ECO:0000313" key="4">
    <source>
        <dbReference type="Proteomes" id="UP000377803"/>
    </source>
</evidence>
<evidence type="ECO:0000256" key="1">
    <source>
        <dbReference type="SAM" id="Phobius"/>
    </source>
</evidence>
<dbReference type="Proteomes" id="UP000377803">
    <property type="component" value="Chromosome"/>
</dbReference>
<keyword evidence="1" id="KW-1133">Transmembrane helix</keyword>
<feature type="transmembrane region" description="Helical" evidence="1">
    <location>
        <begin position="139"/>
        <end position="161"/>
    </location>
</feature>
<feature type="domain" description="DUF2070" evidence="2">
    <location>
        <begin position="7"/>
        <end position="543"/>
    </location>
</feature>
<dbReference type="OrthoDB" id="8914at2157"/>
<dbReference type="GeneID" id="42364631"/>
<dbReference type="KEGG" id="ncon:LC1Nh_0249"/>
<keyword evidence="1" id="KW-0812">Transmembrane</keyword>
<feature type="transmembrane region" description="Helical" evidence="1">
    <location>
        <begin position="21"/>
        <end position="44"/>
    </location>
</feature>
<feature type="transmembrane region" description="Helical" evidence="1">
    <location>
        <begin position="173"/>
        <end position="193"/>
    </location>
</feature>
<proteinExistence type="predicted"/>
<dbReference type="EMBL" id="CP040089">
    <property type="protein sequence ID" value="QGA80153.1"/>
    <property type="molecule type" value="Genomic_DNA"/>
</dbReference>
<protein>
    <submittedName>
        <fullName evidence="3">Putative membrane protein</fullName>
    </submittedName>
</protein>
<dbReference type="InterPro" id="IPR019204">
    <property type="entry name" value="DUF2070_membrane"/>
</dbReference>
<evidence type="ECO:0000259" key="2">
    <source>
        <dbReference type="Pfam" id="PF09843"/>
    </source>
</evidence>
<feature type="transmembrane region" description="Helical" evidence="1">
    <location>
        <begin position="50"/>
        <end position="73"/>
    </location>
</feature>
<reference evidence="4" key="1">
    <citation type="submission" date="2019-05" db="EMBL/GenBank/DDBJ databases">
        <title>Candidatus Nanohalobium constans, a novel model system to study the DPANN nano-sized archaea: genomic and physiological characterization of a nanoarchaeon co-cultured with its chitinotrophic host.</title>
        <authorList>
            <person name="La Cono V."/>
            <person name="Arcadi E."/>
            <person name="Crisafi F."/>
            <person name="Denaro R."/>
            <person name="La Spada G."/>
            <person name="Messina E."/>
            <person name="Smedile F."/>
            <person name="Toshchakov S.V."/>
            <person name="Shevchenko M.A."/>
            <person name="Golyshin P.N."/>
            <person name="Golyshina O.V."/>
            <person name="Ferrer M."/>
            <person name="Rohde M."/>
            <person name="Mushegian A."/>
            <person name="Sorokin D.Y."/>
            <person name="Giuliano L."/>
            <person name="Yakimov M.M."/>
        </authorList>
    </citation>
    <scope>NUCLEOTIDE SEQUENCE [LARGE SCALE GENOMIC DNA]</scope>
    <source>
        <strain evidence="4">LC1Nh</strain>
    </source>
</reference>
<dbReference type="Pfam" id="PF09843">
    <property type="entry name" value="DUF2070"/>
    <property type="match status" value="1"/>
</dbReference>
<organism evidence="3 4">
    <name type="scientific">Candidatus Nanohalobium constans</name>
    <dbReference type="NCBI Taxonomy" id="2565781"/>
    <lineage>
        <taxon>Archaea</taxon>
        <taxon>Candidatus Nanohalarchaeota</taxon>
        <taxon>Candidatus Nanohalobia</taxon>
        <taxon>Candidatus Nanohalobiales</taxon>
        <taxon>Candidatus Nanohalobiaceae</taxon>
        <taxon>Candidatus Nanohalobium</taxon>
    </lineage>
</organism>